<protein>
    <submittedName>
        <fullName evidence="1">Uncharacterized protein</fullName>
    </submittedName>
</protein>
<accession>A0A381UWQ5</accession>
<sequence>MALTQIKGSNIEDGTVVAADVADDAVTTAKILNANVTTGKLADNAVTGAKMAMGSDARGDTLYYNGTDYARLAKGTNGQVLKMGANDPAWGADTGVDLTADQSWTGSQRATLVVDNDGSFDMNLGQNFKCTPSGNFALTFTNHADGQSGFIILINSGGHTVSLAGTSKADANLATTVTAAGTYILSYIGDGTNAYLTNSAIMA</sequence>
<proteinExistence type="predicted"/>
<evidence type="ECO:0000313" key="1">
    <source>
        <dbReference type="EMBL" id="SVA32171.1"/>
    </source>
</evidence>
<name>A0A381UWQ5_9ZZZZ</name>
<dbReference type="EMBL" id="UINC01007234">
    <property type="protein sequence ID" value="SVA32171.1"/>
    <property type="molecule type" value="Genomic_DNA"/>
</dbReference>
<reference evidence="1" key="1">
    <citation type="submission" date="2018-05" db="EMBL/GenBank/DDBJ databases">
        <authorList>
            <person name="Lanie J.A."/>
            <person name="Ng W.-L."/>
            <person name="Kazmierczak K.M."/>
            <person name="Andrzejewski T.M."/>
            <person name="Davidsen T.M."/>
            <person name="Wayne K.J."/>
            <person name="Tettelin H."/>
            <person name="Glass J.I."/>
            <person name="Rusch D."/>
            <person name="Podicherti R."/>
            <person name="Tsui H.-C.T."/>
            <person name="Winkler M.E."/>
        </authorList>
    </citation>
    <scope>NUCLEOTIDE SEQUENCE</scope>
</reference>
<organism evidence="1">
    <name type="scientific">marine metagenome</name>
    <dbReference type="NCBI Taxonomy" id="408172"/>
    <lineage>
        <taxon>unclassified sequences</taxon>
        <taxon>metagenomes</taxon>
        <taxon>ecological metagenomes</taxon>
    </lineage>
</organism>
<gene>
    <name evidence="1" type="ORF">METZ01_LOCUS85025</name>
</gene>
<dbReference type="AlphaFoldDB" id="A0A381UWQ5"/>